<organism evidence="1 2">
    <name type="scientific">Kytococcus sedentarius (strain ATCC 14392 / DSM 20547 / JCM 11482 / CCUG 33030 / NBRC 15357 / NCTC 11040 / CCM 314 / 541)</name>
    <name type="common">Micrococcus sedentarius</name>
    <dbReference type="NCBI Taxonomy" id="478801"/>
    <lineage>
        <taxon>Bacteria</taxon>
        <taxon>Bacillati</taxon>
        <taxon>Actinomycetota</taxon>
        <taxon>Actinomycetes</taxon>
        <taxon>Micrococcales</taxon>
        <taxon>Kytococcaceae</taxon>
        <taxon>Kytococcus</taxon>
    </lineage>
</organism>
<dbReference type="HOGENOM" id="CLU_1872751_0_0_11"/>
<dbReference type="EMBL" id="CP001686">
    <property type="protein sequence ID" value="ACV05298.1"/>
    <property type="molecule type" value="Genomic_DNA"/>
</dbReference>
<proteinExistence type="predicted"/>
<dbReference type="AlphaFoldDB" id="C7NJG8"/>
<name>C7NJG8_KYTSD</name>
<accession>C7NJG8</accession>
<gene>
    <name evidence="1" type="ordered locus">Ksed_02120</name>
</gene>
<dbReference type="Proteomes" id="UP000006666">
    <property type="component" value="Chromosome"/>
</dbReference>
<evidence type="ECO:0000313" key="1">
    <source>
        <dbReference type="EMBL" id="ACV05298.1"/>
    </source>
</evidence>
<protein>
    <submittedName>
        <fullName evidence="1">Uncharacterized protein</fullName>
    </submittedName>
</protein>
<dbReference type="KEGG" id="kse:Ksed_02120"/>
<keyword evidence="2" id="KW-1185">Reference proteome</keyword>
<reference evidence="1 2" key="1">
    <citation type="journal article" date="2009" name="Stand. Genomic Sci.">
        <title>Complete genome sequence of Kytococcus sedentarius type strain (541).</title>
        <authorList>
            <person name="Sims D."/>
            <person name="Brettin T."/>
            <person name="Detter J.C."/>
            <person name="Han C."/>
            <person name="Lapidus A."/>
            <person name="Copeland A."/>
            <person name="Glavina Del Rio T."/>
            <person name="Nolan M."/>
            <person name="Chen F."/>
            <person name="Lucas S."/>
            <person name="Tice H."/>
            <person name="Cheng J.F."/>
            <person name="Bruce D."/>
            <person name="Goodwin L."/>
            <person name="Pitluck S."/>
            <person name="Ovchinnikova G."/>
            <person name="Pati A."/>
            <person name="Ivanova N."/>
            <person name="Mavrommatis K."/>
            <person name="Chen A."/>
            <person name="Palaniappan K."/>
            <person name="D'haeseleer P."/>
            <person name="Chain P."/>
            <person name="Bristow J."/>
            <person name="Eisen J.A."/>
            <person name="Markowitz V."/>
            <person name="Hugenholtz P."/>
            <person name="Schneider S."/>
            <person name="Goker M."/>
            <person name="Pukall R."/>
            <person name="Kyrpides N.C."/>
            <person name="Klenk H.P."/>
        </authorList>
    </citation>
    <scope>NUCLEOTIDE SEQUENCE [LARGE SCALE GENOMIC DNA]</scope>
    <source>
        <strain evidence="2">ATCC 14392 / DSM 20547 / JCM 11482 / CCUG 33030 / NBRC 15357 / NCTC 11040 / CCM 314 / 541</strain>
    </source>
</reference>
<sequence>MSAGVMLRACIAPEDPEPIDLTAALAEAEADGPLLVPAGIPDDAFVSWASQVEEDGVTRFAMQINRSPSGLARWCVVPQEHAETCAGGVSSGSVDGLFWSVSGEVPTEGPLREGEPTTDWRGLDWVAENEARMGRD</sequence>
<evidence type="ECO:0000313" key="2">
    <source>
        <dbReference type="Proteomes" id="UP000006666"/>
    </source>
</evidence>